<dbReference type="RefSeq" id="WP_055278566.1">
    <property type="nucleotide sequence ID" value="NZ_CABIXA010000004.1"/>
</dbReference>
<evidence type="ECO:0000256" key="1">
    <source>
        <dbReference type="SAM" id="Coils"/>
    </source>
</evidence>
<dbReference type="AlphaFoldDB" id="A0A174A868"/>
<keyword evidence="1" id="KW-0175">Coiled coil</keyword>
<gene>
    <name evidence="3" type="ORF">ERS852397_00906</name>
</gene>
<dbReference type="STRING" id="338188.ERS852397_00906"/>
<dbReference type="Pfam" id="PF16378">
    <property type="entry name" value="DUF4988"/>
    <property type="match status" value="1"/>
</dbReference>
<evidence type="ECO:0000313" key="4">
    <source>
        <dbReference type="Proteomes" id="UP000095517"/>
    </source>
</evidence>
<evidence type="ECO:0000313" key="3">
    <source>
        <dbReference type="EMBL" id="CUN83578.1"/>
    </source>
</evidence>
<organism evidence="3 4">
    <name type="scientific">Bacteroides finegoldii</name>
    <dbReference type="NCBI Taxonomy" id="338188"/>
    <lineage>
        <taxon>Bacteria</taxon>
        <taxon>Pseudomonadati</taxon>
        <taxon>Bacteroidota</taxon>
        <taxon>Bacteroidia</taxon>
        <taxon>Bacteroidales</taxon>
        <taxon>Bacteroidaceae</taxon>
        <taxon>Bacteroides</taxon>
    </lineage>
</organism>
<accession>A0A174A868</accession>
<dbReference type="EMBL" id="CYZH01000004">
    <property type="protein sequence ID" value="CUN83578.1"/>
    <property type="molecule type" value="Genomic_DNA"/>
</dbReference>
<evidence type="ECO:0000259" key="2">
    <source>
        <dbReference type="Pfam" id="PF16378"/>
    </source>
</evidence>
<name>A0A174A868_9BACE</name>
<feature type="coiled-coil region" evidence="1">
    <location>
        <begin position="22"/>
        <end position="49"/>
    </location>
</feature>
<protein>
    <submittedName>
        <fullName evidence="3">Collagen triple helix repeat-containing protein</fullName>
    </submittedName>
</protein>
<reference evidence="3 4" key="1">
    <citation type="submission" date="2015-09" db="EMBL/GenBank/DDBJ databases">
        <authorList>
            <consortium name="Pathogen Informatics"/>
        </authorList>
    </citation>
    <scope>NUCLEOTIDE SEQUENCE [LARGE SCALE GENOMIC DNA]</scope>
    <source>
        <strain evidence="3 4">2789STDY5608840</strain>
    </source>
</reference>
<proteinExistence type="predicted"/>
<sequence length="653" mass="71996">MKYIKSYILFFLMVFAVTGCTTDDLKDDVNGLKDRVTLIEEQVKLLNDNLAVIAYILDPQNKTISEVKNVTDNGEVTQKKIVLSDGTELTLTIGKPGTINEPEVTVGEDKMWYINGEPTGVIAIGEPGKNGEGYPEFRVQDGDWQVRFGDGEWKPVTGGENVADGSLGDQFFVKAEVVDDNFVVTMTDGTVHTLPIVADLACAIDKTDITLDAEGFWVIEKGARVEVPVKITGENPQVTYPQGWRATLSELETADDKGNNYKLYIYAPAAAIKTMNTRAAANNTSDITVQVQKGSLWAVDKIKVKTPKELNTNEERYNDGQTIRVGGLEITRELYGDVKAVPADGKLTEGGVYFISESGKRLTYSLGISGVESLVILPNTEEVSDIKLIITSQIYFTNTLAFQNVNLNNSIENQYPLRAKGTVGKITLDNCKVNNLSIGKGLMILDVASTDHLVSFEMRNSEIKIEQSGAGMNIMFNMDCDLLTFENNIVYYSGDVPKTQEYANHMTNFKVFSGQNKIIKELIMNSNTFVDVESTGTSGVTGLVWASSIGKVTFNKNLYWQSYPATQFIKPAPITTTVLLRGIPKKEDYVAEGSSNYGYNGNATMKTFQLCFGSERPATMTELIVVKDMFVTFDKSTGTFIPKDEYKAYGAQR</sequence>
<dbReference type="InterPro" id="IPR032149">
    <property type="entry name" value="DUF4988"/>
</dbReference>
<feature type="domain" description="DUF4988" evidence="2">
    <location>
        <begin position="25"/>
        <end position="191"/>
    </location>
</feature>
<dbReference type="PROSITE" id="PS51257">
    <property type="entry name" value="PROKAR_LIPOPROTEIN"/>
    <property type="match status" value="1"/>
</dbReference>
<keyword evidence="3" id="KW-0176">Collagen</keyword>
<dbReference type="Proteomes" id="UP000095517">
    <property type="component" value="Unassembled WGS sequence"/>
</dbReference>